<protein>
    <submittedName>
        <fullName evidence="2">Uncharacterized protein</fullName>
    </submittedName>
</protein>
<dbReference type="EMBL" id="QGNW01000114">
    <property type="protein sequence ID" value="RVW95457.1"/>
    <property type="molecule type" value="Genomic_DNA"/>
</dbReference>
<reference evidence="2 3" key="1">
    <citation type="journal article" date="2018" name="PLoS Genet.">
        <title>Population sequencing reveals clonal diversity and ancestral inbreeding in the grapevine cultivar Chardonnay.</title>
        <authorList>
            <person name="Roach M.J."/>
            <person name="Johnson D.L."/>
            <person name="Bohlmann J."/>
            <person name="van Vuuren H.J."/>
            <person name="Jones S.J."/>
            <person name="Pretorius I.S."/>
            <person name="Schmidt S.A."/>
            <person name="Borneman A.R."/>
        </authorList>
    </citation>
    <scope>NUCLEOTIDE SEQUENCE [LARGE SCALE GENOMIC DNA]</scope>
    <source>
        <strain evidence="3">cv. Chardonnay</strain>
        <tissue evidence="2">Leaf</tissue>
    </source>
</reference>
<gene>
    <name evidence="2" type="ORF">CK203_028688</name>
</gene>
<comment type="caution">
    <text evidence="2">The sequence shown here is derived from an EMBL/GenBank/DDBJ whole genome shotgun (WGS) entry which is preliminary data.</text>
</comment>
<keyword evidence="1" id="KW-0732">Signal</keyword>
<sequence>MATSKLTAGGSWFFLFRFVTMVGRRVMHLHCVSLSWFGARKLRDDEVTLARAEGSVDILPSTLKASLPPEKLSLLILRSGAPASNKTKAVESLAQACEGLEKTLVSAKSGPPFKLNAPTPSSDFLRKRAFALTPCTIGTLRMEATTSPVAENFFLAETHNSQGKPFFPSNFSRGEHSSSTTPF</sequence>
<evidence type="ECO:0000313" key="2">
    <source>
        <dbReference type="EMBL" id="RVW95457.1"/>
    </source>
</evidence>
<evidence type="ECO:0000313" key="3">
    <source>
        <dbReference type="Proteomes" id="UP000288805"/>
    </source>
</evidence>
<dbReference type="AlphaFoldDB" id="A0A438IFK0"/>
<dbReference type="Proteomes" id="UP000288805">
    <property type="component" value="Unassembled WGS sequence"/>
</dbReference>
<evidence type="ECO:0000256" key="1">
    <source>
        <dbReference type="SAM" id="SignalP"/>
    </source>
</evidence>
<accession>A0A438IFK0</accession>
<proteinExistence type="predicted"/>
<name>A0A438IFK0_VITVI</name>
<feature type="signal peptide" evidence="1">
    <location>
        <begin position="1"/>
        <end position="23"/>
    </location>
</feature>
<organism evidence="2 3">
    <name type="scientific">Vitis vinifera</name>
    <name type="common">Grape</name>
    <dbReference type="NCBI Taxonomy" id="29760"/>
    <lineage>
        <taxon>Eukaryota</taxon>
        <taxon>Viridiplantae</taxon>
        <taxon>Streptophyta</taxon>
        <taxon>Embryophyta</taxon>
        <taxon>Tracheophyta</taxon>
        <taxon>Spermatophyta</taxon>
        <taxon>Magnoliopsida</taxon>
        <taxon>eudicotyledons</taxon>
        <taxon>Gunneridae</taxon>
        <taxon>Pentapetalae</taxon>
        <taxon>rosids</taxon>
        <taxon>Vitales</taxon>
        <taxon>Vitaceae</taxon>
        <taxon>Viteae</taxon>
        <taxon>Vitis</taxon>
    </lineage>
</organism>
<feature type="chain" id="PRO_5019117705" evidence="1">
    <location>
        <begin position="24"/>
        <end position="183"/>
    </location>
</feature>